<gene>
    <name evidence="1" type="ORF">GWA01_20820</name>
</gene>
<reference evidence="1 2" key="1">
    <citation type="submission" date="2019-07" db="EMBL/GenBank/DDBJ databases">
        <title>Whole genome shotgun sequence of Gluconobacter wancherniae NBRC 103581.</title>
        <authorList>
            <person name="Hosoyama A."/>
            <person name="Uohara A."/>
            <person name="Ohji S."/>
            <person name="Ichikawa N."/>
        </authorList>
    </citation>
    <scope>NUCLEOTIDE SEQUENCE [LARGE SCALE GENOMIC DNA]</scope>
    <source>
        <strain evidence="1 2">NBRC 103581</strain>
    </source>
</reference>
<organism evidence="1 2">
    <name type="scientific">Gluconobacter wancherniae NBRC 103581</name>
    <dbReference type="NCBI Taxonomy" id="656744"/>
    <lineage>
        <taxon>Bacteria</taxon>
        <taxon>Pseudomonadati</taxon>
        <taxon>Pseudomonadota</taxon>
        <taxon>Alphaproteobacteria</taxon>
        <taxon>Acetobacterales</taxon>
        <taxon>Acetobacteraceae</taxon>
        <taxon>Gluconobacter</taxon>
    </lineage>
</organism>
<evidence type="ECO:0000313" key="1">
    <source>
        <dbReference type="EMBL" id="GEK94312.1"/>
    </source>
</evidence>
<dbReference type="Gene3D" id="3.40.50.150">
    <property type="entry name" value="Vaccinia Virus protein VP39"/>
    <property type="match status" value="1"/>
</dbReference>
<dbReference type="EMBL" id="BJUZ01000002">
    <property type="protein sequence ID" value="GEK94312.1"/>
    <property type="molecule type" value="Genomic_DNA"/>
</dbReference>
<proteinExistence type="predicted"/>
<sequence>MVVHGLEFARSIPDFLRAVWRVMTDDGCLILVTPNRSGAWAHTDATPFGHGSPFSTNQLARVLGQGMFRIERHTGALMAPPIFLNTSNGTIPERLGRATGYPLAGVHVVLARKNAYAGLPLLEEGIRAPISRQIAEPA</sequence>
<dbReference type="Proteomes" id="UP000321230">
    <property type="component" value="Unassembled WGS sequence"/>
</dbReference>
<dbReference type="SUPFAM" id="SSF53335">
    <property type="entry name" value="S-adenosyl-L-methionine-dependent methyltransferases"/>
    <property type="match status" value="1"/>
</dbReference>
<evidence type="ECO:0008006" key="3">
    <source>
        <dbReference type="Google" id="ProtNLM"/>
    </source>
</evidence>
<comment type="caution">
    <text evidence="1">The sequence shown here is derived from an EMBL/GenBank/DDBJ whole genome shotgun (WGS) entry which is preliminary data.</text>
</comment>
<evidence type="ECO:0000313" key="2">
    <source>
        <dbReference type="Proteomes" id="UP000321230"/>
    </source>
</evidence>
<dbReference type="InterPro" id="IPR029063">
    <property type="entry name" value="SAM-dependent_MTases_sf"/>
</dbReference>
<accession>A0A511B3H3</accession>
<dbReference type="AlphaFoldDB" id="A0A511B3H3"/>
<name>A0A511B3H3_9PROT</name>
<protein>
    <recommendedName>
        <fullName evidence="3">Methyltransferase type 11 domain-containing protein</fullName>
    </recommendedName>
</protein>
<keyword evidence="2" id="KW-1185">Reference proteome</keyword>